<name>A0ABR5EG03_LACLC</name>
<dbReference type="EC" id="2.7.7.18" evidence="10"/>
<keyword evidence="8 10" id="KW-0520">NAD</keyword>
<dbReference type="PANTHER" id="PTHR39321">
    <property type="entry name" value="NICOTINATE-NUCLEOTIDE ADENYLYLTRANSFERASE-RELATED"/>
    <property type="match status" value="1"/>
</dbReference>
<keyword evidence="6 10" id="KW-0547">Nucleotide-binding</keyword>
<sequence length="224" mass="26203">MDKGNRKKIGLLGGNFNPIHHAHLMMADQVAQQMNLEKVLLMPENIPPHVDEKETISAKHRVKMLELAIKDNPRLGLELIEIERGGKSYSYDTLKLLTEANPDTDYYFIIGGDMVEYLPKWYKIDELIELVKFIAIRRTEKNIESPYPVQWLEAPLLPISSTMIREMFVQNIKPTYLLPKDVISYIETEKLYKKMTNNGHFLFKLPNLELLVRKLMNFHSKHKR</sequence>
<dbReference type="InterPro" id="IPR014729">
    <property type="entry name" value="Rossmann-like_a/b/a_fold"/>
</dbReference>
<evidence type="ECO:0000256" key="1">
    <source>
        <dbReference type="ARBA" id="ARBA00002324"/>
    </source>
</evidence>
<dbReference type="NCBIfam" id="NF000841">
    <property type="entry name" value="PRK00071.1-4"/>
    <property type="match status" value="1"/>
</dbReference>
<dbReference type="CDD" id="cd02165">
    <property type="entry name" value="NMNAT"/>
    <property type="match status" value="1"/>
</dbReference>
<evidence type="ECO:0000256" key="5">
    <source>
        <dbReference type="ARBA" id="ARBA00022695"/>
    </source>
</evidence>
<comment type="caution">
    <text evidence="12">The sequence shown here is derived from an EMBL/GenBank/DDBJ whole genome shotgun (WGS) entry which is preliminary data.</text>
</comment>
<keyword evidence="7 10" id="KW-0067">ATP-binding</keyword>
<dbReference type="Pfam" id="PF01467">
    <property type="entry name" value="CTP_transf_like"/>
    <property type="match status" value="1"/>
</dbReference>
<comment type="catalytic activity">
    <reaction evidence="9 10">
        <text>nicotinate beta-D-ribonucleotide + ATP + H(+) = deamido-NAD(+) + diphosphate</text>
        <dbReference type="Rhea" id="RHEA:22860"/>
        <dbReference type="ChEBI" id="CHEBI:15378"/>
        <dbReference type="ChEBI" id="CHEBI:30616"/>
        <dbReference type="ChEBI" id="CHEBI:33019"/>
        <dbReference type="ChEBI" id="CHEBI:57502"/>
        <dbReference type="ChEBI" id="CHEBI:58437"/>
        <dbReference type="EC" id="2.7.7.18"/>
    </reaction>
</comment>
<reference evidence="12 13" key="1">
    <citation type="submission" date="2015-04" db="EMBL/GenBank/DDBJ databases">
        <title>Evaluation of non-dairy Lactococcus lactis with potential dairy applications reveals extensive phenotype-genotype disparity.</title>
        <authorList>
            <person name="Cavanagh D."/>
            <person name="Casey A."/>
            <person name="Altermann E."/>
            <person name="Cotter P."/>
            <person name="Fitzgerald G.F."/>
            <person name="McAuliffe O."/>
        </authorList>
    </citation>
    <scope>NUCLEOTIDE SEQUENCE [LARGE SCALE GENOMIC DNA]</scope>
    <source>
        <strain evidence="12 13">DPC6856</strain>
    </source>
</reference>
<evidence type="ECO:0000256" key="9">
    <source>
        <dbReference type="ARBA" id="ARBA00048721"/>
    </source>
</evidence>
<evidence type="ECO:0000256" key="10">
    <source>
        <dbReference type="HAMAP-Rule" id="MF_00244"/>
    </source>
</evidence>
<evidence type="ECO:0000313" key="12">
    <source>
        <dbReference type="EMBL" id="KKW71701.1"/>
    </source>
</evidence>
<dbReference type="GO" id="GO:0016779">
    <property type="term" value="F:nucleotidyltransferase activity"/>
    <property type="evidence" value="ECO:0007669"/>
    <property type="project" value="UniProtKB-KW"/>
</dbReference>
<dbReference type="NCBIfam" id="TIGR00482">
    <property type="entry name" value="nicotinate (nicotinamide) nucleotide adenylyltransferase"/>
    <property type="match status" value="1"/>
</dbReference>
<keyword evidence="5 10" id="KW-0548">Nucleotidyltransferase</keyword>
<evidence type="ECO:0000313" key="13">
    <source>
        <dbReference type="Proteomes" id="UP000034513"/>
    </source>
</evidence>
<evidence type="ECO:0000256" key="4">
    <source>
        <dbReference type="ARBA" id="ARBA00022679"/>
    </source>
</evidence>
<dbReference type="InterPro" id="IPR004821">
    <property type="entry name" value="Cyt_trans-like"/>
</dbReference>
<dbReference type="Gene3D" id="3.40.50.620">
    <property type="entry name" value="HUPs"/>
    <property type="match status" value="1"/>
</dbReference>
<evidence type="ECO:0000259" key="11">
    <source>
        <dbReference type="Pfam" id="PF01467"/>
    </source>
</evidence>
<dbReference type="NCBIfam" id="TIGR00125">
    <property type="entry name" value="cyt_tran_rel"/>
    <property type="match status" value="1"/>
</dbReference>
<comment type="function">
    <text evidence="1 10">Catalyzes the reversible adenylation of nicotinate mononucleotide (NaMN) to nicotinic acid adenine dinucleotide (NaAD).</text>
</comment>
<accession>A0ABR5EG03</accession>
<evidence type="ECO:0000256" key="2">
    <source>
        <dbReference type="ARBA" id="ARBA00005019"/>
    </source>
</evidence>
<organism evidence="12 13">
    <name type="scientific">Lactococcus lactis subsp. cremoris</name>
    <name type="common">Streptococcus cremoris</name>
    <dbReference type="NCBI Taxonomy" id="1359"/>
    <lineage>
        <taxon>Bacteria</taxon>
        <taxon>Bacillati</taxon>
        <taxon>Bacillota</taxon>
        <taxon>Bacilli</taxon>
        <taxon>Lactobacillales</taxon>
        <taxon>Streptococcaceae</taxon>
        <taxon>Lactococcus</taxon>
    </lineage>
</organism>
<evidence type="ECO:0000256" key="3">
    <source>
        <dbReference type="ARBA" id="ARBA00022642"/>
    </source>
</evidence>
<dbReference type="HAMAP" id="MF_00244">
    <property type="entry name" value="NaMN_adenylyltr"/>
    <property type="match status" value="1"/>
</dbReference>
<dbReference type="EMBL" id="LAVW01000132">
    <property type="protein sequence ID" value="KKW71701.1"/>
    <property type="molecule type" value="Genomic_DNA"/>
</dbReference>
<feature type="domain" description="Cytidyltransferase-like" evidence="11">
    <location>
        <begin position="11"/>
        <end position="166"/>
    </location>
</feature>
<proteinExistence type="inferred from homology"/>
<evidence type="ECO:0000256" key="8">
    <source>
        <dbReference type="ARBA" id="ARBA00023027"/>
    </source>
</evidence>
<dbReference type="PANTHER" id="PTHR39321:SF3">
    <property type="entry name" value="PHOSPHOPANTETHEINE ADENYLYLTRANSFERASE"/>
    <property type="match status" value="1"/>
</dbReference>
<keyword evidence="4 10" id="KW-0808">Transferase</keyword>
<evidence type="ECO:0000256" key="7">
    <source>
        <dbReference type="ARBA" id="ARBA00022840"/>
    </source>
</evidence>
<protein>
    <recommendedName>
        <fullName evidence="10">Probable nicotinate-nucleotide adenylyltransferase</fullName>
        <ecNumber evidence="10">2.7.7.18</ecNumber>
    </recommendedName>
    <alternativeName>
        <fullName evidence="10">Deamido-NAD(+) diphosphorylase</fullName>
    </alternativeName>
    <alternativeName>
        <fullName evidence="10">Deamido-NAD(+) pyrophosphorylase</fullName>
    </alternativeName>
    <alternativeName>
        <fullName evidence="10">Nicotinate mononucleotide adenylyltransferase</fullName>
        <shortName evidence="10">NaMN adenylyltransferase</shortName>
    </alternativeName>
</protein>
<dbReference type="SUPFAM" id="SSF52374">
    <property type="entry name" value="Nucleotidylyl transferase"/>
    <property type="match status" value="1"/>
</dbReference>
<dbReference type="NCBIfam" id="NF000840">
    <property type="entry name" value="PRK00071.1-3"/>
    <property type="match status" value="1"/>
</dbReference>
<comment type="pathway">
    <text evidence="2 10">Cofactor biosynthesis; NAD(+) biosynthesis; deamido-NAD(+) from nicotinate D-ribonucleotide: step 1/1.</text>
</comment>
<dbReference type="Proteomes" id="UP000034513">
    <property type="component" value="Unassembled WGS sequence"/>
</dbReference>
<evidence type="ECO:0000256" key="6">
    <source>
        <dbReference type="ARBA" id="ARBA00022741"/>
    </source>
</evidence>
<keyword evidence="13" id="KW-1185">Reference proteome</keyword>
<dbReference type="InterPro" id="IPR005248">
    <property type="entry name" value="NadD/NMNAT"/>
</dbReference>
<gene>
    <name evidence="10" type="primary">nadD</name>
    <name evidence="12" type="ORF">VN93_1634</name>
</gene>
<keyword evidence="3 10" id="KW-0662">Pyridine nucleotide biosynthesis</keyword>
<comment type="similarity">
    <text evidence="10">Belongs to the NadD family.</text>
</comment>